<feature type="transmembrane region" description="Helical" evidence="7">
    <location>
        <begin position="355"/>
        <end position="376"/>
    </location>
</feature>
<keyword evidence="3" id="KW-0997">Cell inner membrane</keyword>
<feature type="transmembrane region" description="Helical" evidence="7">
    <location>
        <begin position="101"/>
        <end position="122"/>
    </location>
</feature>
<dbReference type="OrthoDB" id="9772674at2"/>
<feature type="transmembrane region" description="Helical" evidence="7">
    <location>
        <begin position="396"/>
        <end position="420"/>
    </location>
</feature>
<dbReference type="GO" id="GO:0005886">
    <property type="term" value="C:plasma membrane"/>
    <property type="evidence" value="ECO:0007669"/>
    <property type="project" value="UniProtKB-SubCell"/>
</dbReference>
<dbReference type="PIRSF" id="PIRSF006066">
    <property type="entry name" value="HI0050"/>
    <property type="match status" value="1"/>
</dbReference>
<evidence type="ECO:0000256" key="6">
    <source>
        <dbReference type="ARBA" id="ARBA00023136"/>
    </source>
</evidence>
<keyword evidence="10" id="KW-1185">Reference proteome</keyword>
<feature type="transmembrane region" description="Helical" evidence="7">
    <location>
        <begin position="240"/>
        <end position="256"/>
    </location>
</feature>
<keyword evidence="5 7" id="KW-1133">Transmembrane helix</keyword>
<proteinExistence type="predicted"/>
<dbReference type="GO" id="GO:0022857">
    <property type="term" value="F:transmembrane transporter activity"/>
    <property type="evidence" value="ECO:0007669"/>
    <property type="project" value="TreeGrafter"/>
</dbReference>
<feature type="transmembrane region" description="Helical" evidence="7">
    <location>
        <begin position="170"/>
        <end position="191"/>
    </location>
</feature>
<evidence type="ECO:0000313" key="9">
    <source>
        <dbReference type="EMBL" id="QNB46344.1"/>
    </source>
</evidence>
<feature type="transmembrane region" description="Helical" evidence="7">
    <location>
        <begin position="313"/>
        <end position="343"/>
    </location>
</feature>
<keyword evidence="2" id="KW-1003">Cell membrane</keyword>
<evidence type="ECO:0000256" key="4">
    <source>
        <dbReference type="ARBA" id="ARBA00022692"/>
    </source>
</evidence>
<protein>
    <submittedName>
        <fullName evidence="9">TRAP transporter large permease subunit</fullName>
    </submittedName>
</protein>
<name>A0A7G6E2P0_THEFR</name>
<dbReference type="InterPro" id="IPR004681">
    <property type="entry name" value="TRAP_DctM"/>
</dbReference>
<evidence type="ECO:0000256" key="7">
    <source>
        <dbReference type="SAM" id="Phobius"/>
    </source>
</evidence>
<organism evidence="9 10">
    <name type="scientific">Thermanaerosceptrum fracticalcis</name>
    <dbReference type="NCBI Taxonomy" id="1712410"/>
    <lineage>
        <taxon>Bacteria</taxon>
        <taxon>Bacillati</taxon>
        <taxon>Bacillota</taxon>
        <taxon>Clostridia</taxon>
        <taxon>Eubacteriales</taxon>
        <taxon>Peptococcaceae</taxon>
        <taxon>Thermanaerosceptrum</taxon>
    </lineage>
</organism>
<evidence type="ECO:0000256" key="1">
    <source>
        <dbReference type="ARBA" id="ARBA00004429"/>
    </source>
</evidence>
<evidence type="ECO:0000259" key="8">
    <source>
        <dbReference type="Pfam" id="PF06808"/>
    </source>
</evidence>
<dbReference type="KEGG" id="tfr:BR63_08465"/>
<evidence type="ECO:0000313" key="10">
    <source>
        <dbReference type="Proteomes" id="UP000515847"/>
    </source>
</evidence>
<feature type="transmembrane region" description="Helical" evidence="7">
    <location>
        <begin position="134"/>
        <end position="158"/>
    </location>
</feature>
<accession>A0A7G6E2P0</accession>
<reference evidence="9 10" key="1">
    <citation type="journal article" date="2019" name="Front. Microbiol.">
        <title>Thermoanaerosceptrum fracticalcis gen. nov. sp. nov., a Novel Fumarate-Fermenting Microorganism From a Deep Fractured Carbonate Aquifer of the US Great Basin.</title>
        <authorList>
            <person name="Hamilton-Brehm S.D."/>
            <person name="Stewart L.E."/>
            <person name="Zavarin M."/>
            <person name="Caldwell M."/>
            <person name="Lawson P.A."/>
            <person name="Onstott T.C."/>
            <person name="Grzymski J."/>
            <person name="Neveux I."/>
            <person name="Lollar B.S."/>
            <person name="Russell C.E."/>
            <person name="Moser D.P."/>
        </authorList>
    </citation>
    <scope>NUCLEOTIDE SEQUENCE [LARGE SCALE GENOMIC DNA]</scope>
    <source>
        <strain evidence="9 10">DRI-13</strain>
    </source>
</reference>
<evidence type="ECO:0000256" key="5">
    <source>
        <dbReference type="ARBA" id="ARBA00022989"/>
    </source>
</evidence>
<feature type="transmembrane region" description="Helical" evidence="7">
    <location>
        <begin position="216"/>
        <end position="234"/>
    </location>
</feature>
<keyword evidence="4 7" id="KW-0812">Transmembrane</keyword>
<evidence type="ECO:0000256" key="2">
    <source>
        <dbReference type="ARBA" id="ARBA00022475"/>
    </source>
</evidence>
<dbReference type="PANTHER" id="PTHR33362:SF3">
    <property type="entry name" value="SIALIC ACID TRAP TRANSPORTER PERMEASE PROTEIN SIAT"/>
    <property type="match status" value="1"/>
</dbReference>
<gene>
    <name evidence="9" type="ORF">BR63_08465</name>
</gene>
<dbReference type="AlphaFoldDB" id="A0A7G6E2P0"/>
<dbReference type="Proteomes" id="UP000515847">
    <property type="component" value="Chromosome"/>
</dbReference>
<keyword evidence="6 7" id="KW-0472">Membrane</keyword>
<feature type="domain" description="TRAP C4-dicarboxylate transport system permease DctM subunit" evidence="8">
    <location>
        <begin position="8"/>
        <end position="416"/>
    </location>
</feature>
<dbReference type="NCBIfam" id="TIGR00786">
    <property type="entry name" value="dctM"/>
    <property type="match status" value="1"/>
</dbReference>
<feature type="transmembrane region" description="Helical" evidence="7">
    <location>
        <begin position="268"/>
        <end position="293"/>
    </location>
</feature>
<evidence type="ECO:0000256" key="3">
    <source>
        <dbReference type="ARBA" id="ARBA00022519"/>
    </source>
</evidence>
<sequence length="426" mass="44808">MGILLFSLFALFLIADIPIAISIGLSSLLALAIATNVPLAVVAQRMYAAVDSFPMMAIPYFIVAGALMERGGISRRLINLASSLVGSLPGGLGQVTVLTSMFFAAISGSGPATTAAIGGIMIPAMERSNYNRSFATALQATAGALGPLIPPSILFITFGVATGESIGDLFLSGALPGVLVGLSLMIMVYFISKKNGYVGTGNKASIKDVLNNAKQASWALMMPVIILGGIYGGVFTPTEAAVVSAIYGLIVGFFVYRELKLSDLPKIFVQSAVTSAMVMYVIATASAFSWIMSNAQIPTQIANFIIQLAPNKYILLLFLNILLLITGCFIELNAAIVILAPLMMPIMVKMGVDPIHFGAIMVTNLCLGLVTPPLGVNLYVASGISKLRIEEVAKSLIPFLAAAIVALMLITYIPEISLYLPKVMGK</sequence>
<feature type="transmembrane region" description="Helical" evidence="7">
    <location>
        <begin position="48"/>
        <end position="68"/>
    </location>
</feature>
<dbReference type="RefSeq" id="WP_034422567.1">
    <property type="nucleotide sequence ID" value="NZ_CP045798.1"/>
</dbReference>
<comment type="subcellular location">
    <subcellularLocation>
        <location evidence="1">Cell inner membrane</location>
        <topology evidence="1">Multi-pass membrane protein</topology>
    </subcellularLocation>
</comment>
<dbReference type="EMBL" id="CP045798">
    <property type="protein sequence ID" value="QNB46344.1"/>
    <property type="molecule type" value="Genomic_DNA"/>
</dbReference>
<dbReference type="InterPro" id="IPR010656">
    <property type="entry name" value="DctM"/>
</dbReference>
<dbReference type="PANTHER" id="PTHR33362">
    <property type="entry name" value="SIALIC ACID TRAP TRANSPORTER PERMEASE PROTEIN SIAT-RELATED"/>
    <property type="match status" value="1"/>
</dbReference>
<dbReference type="Pfam" id="PF06808">
    <property type="entry name" value="DctM"/>
    <property type="match status" value="1"/>
</dbReference>